<dbReference type="eggNOG" id="COG4126">
    <property type="taxonomic scope" value="Bacteria"/>
</dbReference>
<reference evidence="2 3" key="1">
    <citation type="journal article" date="2013" name="Genome Announc.">
        <title>Draft Genome Sequence of Rhodococcus rhodnii Strain LMG5362, a Symbiont of Rhodnius prolixus (Hemiptera, Reduviidae, Triatominae), the Principle Vector of Trypanosoma cruzi.</title>
        <authorList>
            <person name="Pachebat J.A."/>
            <person name="van Keulen G."/>
            <person name="Whitten M.M."/>
            <person name="Girdwood S."/>
            <person name="Del Sol R."/>
            <person name="Dyson P.J."/>
            <person name="Facey P.D."/>
        </authorList>
    </citation>
    <scope>NUCLEOTIDE SEQUENCE [LARGE SCALE GENOMIC DNA]</scope>
    <source>
        <strain evidence="2 3">LMG 5362</strain>
    </source>
</reference>
<dbReference type="GO" id="GO:0047661">
    <property type="term" value="F:amino-acid racemase activity"/>
    <property type="evidence" value="ECO:0007669"/>
    <property type="project" value="InterPro"/>
</dbReference>
<dbReference type="Pfam" id="PF01177">
    <property type="entry name" value="Asp_Glu_race"/>
    <property type="match status" value="1"/>
</dbReference>
<dbReference type="Gene3D" id="3.40.50.12500">
    <property type="match status" value="1"/>
</dbReference>
<keyword evidence="3" id="KW-1185">Reference proteome</keyword>
<comment type="caution">
    <text evidence="2">The sequence shown here is derived from an EMBL/GenBank/DDBJ whole genome shotgun (WGS) entry which is preliminary data.</text>
</comment>
<evidence type="ECO:0000313" key="3">
    <source>
        <dbReference type="Proteomes" id="UP000013525"/>
    </source>
</evidence>
<dbReference type="PANTHER" id="PTHR28047:SF5">
    <property type="entry name" value="PROTEIN DCG1"/>
    <property type="match status" value="1"/>
</dbReference>
<dbReference type="InterPro" id="IPR053714">
    <property type="entry name" value="Iso_Racemase_Enz_sf"/>
</dbReference>
<dbReference type="AlphaFoldDB" id="R7WQF7"/>
<dbReference type="InterPro" id="IPR052186">
    <property type="entry name" value="Hydantoin_racemase-like"/>
</dbReference>
<protein>
    <submittedName>
        <fullName evidence="2">Hydantoin racemase</fullName>
    </submittedName>
</protein>
<dbReference type="PANTHER" id="PTHR28047">
    <property type="entry name" value="PROTEIN DCG1"/>
    <property type="match status" value="1"/>
</dbReference>
<name>R7WQF7_9NOCA</name>
<sequence>MTRFCLGVHACDVPVLALDDPAAHDAVARLCAQVVAEDEPDALVLGCAGMAGLRARVEEETGVPVVDGVAAATLTVQSLLVQGLRTGARGEFAAPPPKRYAGVTTADRA</sequence>
<gene>
    <name evidence="2" type="ORF">Rrhod_1061</name>
</gene>
<organism evidence="2 3">
    <name type="scientific">Rhodococcus rhodnii LMG 5362</name>
    <dbReference type="NCBI Taxonomy" id="1273125"/>
    <lineage>
        <taxon>Bacteria</taxon>
        <taxon>Bacillati</taxon>
        <taxon>Actinomycetota</taxon>
        <taxon>Actinomycetes</taxon>
        <taxon>Mycobacteriales</taxon>
        <taxon>Nocardiaceae</taxon>
        <taxon>Rhodococcus</taxon>
    </lineage>
</organism>
<evidence type="ECO:0000256" key="1">
    <source>
        <dbReference type="ARBA" id="ARBA00038414"/>
    </source>
</evidence>
<dbReference type="InterPro" id="IPR015942">
    <property type="entry name" value="Asp/Glu/hydantoin_racemase"/>
</dbReference>
<dbReference type="Proteomes" id="UP000013525">
    <property type="component" value="Unassembled WGS sequence"/>
</dbReference>
<dbReference type="EMBL" id="APMY01000032">
    <property type="protein sequence ID" value="EOM77556.1"/>
    <property type="molecule type" value="Genomic_DNA"/>
</dbReference>
<dbReference type="PATRIC" id="fig|1273125.3.peg.1022"/>
<accession>R7WQF7</accession>
<evidence type="ECO:0000313" key="2">
    <source>
        <dbReference type="EMBL" id="EOM77556.1"/>
    </source>
</evidence>
<comment type="similarity">
    <text evidence="1">Belongs to the HyuE racemase family.</text>
</comment>
<proteinExistence type="inferred from homology"/>